<dbReference type="InterPro" id="IPR034683">
    <property type="entry name" value="IspD/TarI"/>
</dbReference>
<evidence type="ECO:0000313" key="11">
    <source>
        <dbReference type="EMBL" id="MBB5175901.1"/>
    </source>
</evidence>
<dbReference type="FunFam" id="3.90.550.10:FF:000003">
    <property type="entry name" value="2-C-methyl-D-erythritol 4-phosphate cytidylyltransferase"/>
    <property type="match status" value="1"/>
</dbReference>
<dbReference type="EMBL" id="JACHHF010000004">
    <property type="protein sequence ID" value="MBB5175901.1"/>
    <property type="molecule type" value="Genomic_DNA"/>
</dbReference>
<dbReference type="SUPFAM" id="SSF53448">
    <property type="entry name" value="Nucleotide-diphospho-sugar transferases"/>
    <property type="match status" value="1"/>
</dbReference>
<evidence type="ECO:0000256" key="5">
    <source>
        <dbReference type="ARBA" id="ARBA00023229"/>
    </source>
</evidence>
<dbReference type="InterPro" id="IPR050088">
    <property type="entry name" value="IspD/TarI_cytidylyltransf_bact"/>
</dbReference>
<name>A0A9Q2HFI9_9STAP</name>
<dbReference type="AlphaFoldDB" id="A0A9Q2HFI9"/>
<keyword evidence="5 10" id="KW-0414">Isoprene biosynthesis</keyword>
<feature type="site" description="Positions MEP for the nucleophilic attack" evidence="10">
    <location>
        <position position="205"/>
    </location>
</feature>
<dbReference type="Proteomes" id="UP000579136">
    <property type="component" value="Unassembled WGS sequence"/>
</dbReference>
<evidence type="ECO:0000256" key="1">
    <source>
        <dbReference type="ARBA" id="ARBA00004837"/>
    </source>
</evidence>
<dbReference type="GO" id="GO:0071555">
    <property type="term" value="P:cell wall organization"/>
    <property type="evidence" value="ECO:0007669"/>
    <property type="project" value="UniProtKB-KW"/>
</dbReference>
<dbReference type="InterPro" id="IPR029044">
    <property type="entry name" value="Nucleotide-diphossugar_trans"/>
</dbReference>
<evidence type="ECO:0000256" key="4">
    <source>
        <dbReference type="ARBA" id="ARBA00022944"/>
    </source>
</evidence>
<evidence type="ECO:0000256" key="7">
    <source>
        <dbReference type="ARBA" id="ARBA00049484"/>
    </source>
</evidence>
<reference evidence="11 12" key="1">
    <citation type="submission" date="2020-08" db="EMBL/GenBank/DDBJ databases">
        <title>Genomic Encyclopedia of Type Strains, Phase IV (KMG-IV): sequencing the most valuable type-strain genomes for metagenomic binning, comparative biology and taxonomic classification.</title>
        <authorList>
            <person name="Goeker M."/>
        </authorList>
    </citation>
    <scope>NUCLEOTIDE SEQUENCE [LARGE SCALE GENOMIC DNA]</scope>
    <source>
        <strain evidence="11 12">DSM 19163</strain>
    </source>
</reference>
<keyword evidence="6" id="KW-0961">Cell wall biogenesis/degradation</keyword>
<comment type="catalytic activity">
    <reaction evidence="7">
        <text>D-ribitol 5-phosphate + CTP + H(+) = CDP-L-ribitol + diphosphate</text>
        <dbReference type="Rhea" id="RHEA:12456"/>
        <dbReference type="ChEBI" id="CHEBI:15378"/>
        <dbReference type="ChEBI" id="CHEBI:33019"/>
        <dbReference type="ChEBI" id="CHEBI:37563"/>
        <dbReference type="ChEBI" id="CHEBI:57608"/>
        <dbReference type="ChEBI" id="CHEBI:57695"/>
        <dbReference type="EC" id="2.7.7.40"/>
    </reaction>
</comment>
<dbReference type="Gene3D" id="3.90.550.10">
    <property type="entry name" value="Spore Coat Polysaccharide Biosynthesis Protein SpsA, Chain A"/>
    <property type="match status" value="1"/>
</dbReference>
<keyword evidence="3 10" id="KW-0548">Nucleotidyltransferase</keyword>
<accession>A0A9Q2HFI9</accession>
<evidence type="ECO:0000256" key="8">
    <source>
        <dbReference type="ARBA" id="ARBA00056549"/>
    </source>
</evidence>
<dbReference type="Pfam" id="PF01128">
    <property type="entry name" value="IspD"/>
    <property type="match status" value="1"/>
</dbReference>
<comment type="function">
    <text evidence="8">Catalyzes the transfer of the cytidylyl group of CTP to D-ribitol 5-phosphate.</text>
</comment>
<keyword evidence="4" id="KW-0777">Teichoic acid biosynthesis</keyword>
<dbReference type="PANTHER" id="PTHR32125:SF4">
    <property type="entry name" value="2-C-METHYL-D-ERYTHRITOL 4-PHOSPHATE CYTIDYLYLTRANSFERASE, CHLOROPLASTIC"/>
    <property type="match status" value="1"/>
</dbReference>
<feature type="site" description="Transition state stabilizer" evidence="10">
    <location>
        <position position="22"/>
    </location>
</feature>
<dbReference type="GO" id="GO:0050518">
    <property type="term" value="F:2-C-methyl-D-erythritol 4-phosphate cytidylyltransferase activity"/>
    <property type="evidence" value="ECO:0007669"/>
    <property type="project" value="UniProtKB-UniRule"/>
</dbReference>
<proteinExistence type="inferred from homology"/>
<evidence type="ECO:0000256" key="2">
    <source>
        <dbReference type="ARBA" id="ARBA00022679"/>
    </source>
</evidence>
<dbReference type="EC" id="2.7.7.60" evidence="10"/>
<comment type="similarity">
    <text evidence="9">Belongs to the IspD/TarI cytidylyltransferase family. TarI subfamily.</text>
</comment>
<comment type="caution">
    <text evidence="11">The sequence shown here is derived from an EMBL/GenBank/DDBJ whole genome shotgun (WGS) entry which is preliminary data.</text>
</comment>
<dbReference type="CDD" id="cd02516">
    <property type="entry name" value="CDP-ME_synthetase"/>
    <property type="match status" value="1"/>
</dbReference>
<keyword evidence="2 10" id="KW-0808">Transferase</keyword>
<evidence type="ECO:0000313" key="12">
    <source>
        <dbReference type="Proteomes" id="UP000579136"/>
    </source>
</evidence>
<dbReference type="GO" id="GO:0047349">
    <property type="term" value="F:D-ribitol-5-phosphate cytidylyltransferase activity"/>
    <property type="evidence" value="ECO:0007669"/>
    <property type="project" value="UniProtKB-EC"/>
</dbReference>
<organism evidence="11 12">
    <name type="scientific">Nosocomiicoccus ampullae</name>
    <dbReference type="NCBI Taxonomy" id="489910"/>
    <lineage>
        <taxon>Bacteria</taxon>
        <taxon>Bacillati</taxon>
        <taxon>Bacillota</taxon>
        <taxon>Bacilli</taxon>
        <taxon>Bacillales</taxon>
        <taxon>Staphylococcaceae</taxon>
        <taxon>Nosocomiicoccus</taxon>
    </lineage>
</organism>
<comment type="pathway">
    <text evidence="1">Cell wall biogenesis; poly(ribitol phosphate) teichoic acid biosynthesis.</text>
</comment>
<feature type="site" description="Transition state stabilizer" evidence="10">
    <location>
        <position position="15"/>
    </location>
</feature>
<evidence type="ECO:0000256" key="10">
    <source>
        <dbReference type="HAMAP-Rule" id="MF_00108"/>
    </source>
</evidence>
<dbReference type="HAMAP" id="MF_00108">
    <property type="entry name" value="IspD"/>
    <property type="match status" value="1"/>
</dbReference>
<feature type="site" description="Positions MEP for the nucleophilic attack" evidence="10">
    <location>
        <position position="149"/>
    </location>
</feature>
<evidence type="ECO:0000256" key="3">
    <source>
        <dbReference type="ARBA" id="ARBA00022695"/>
    </source>
</evidence>
<comment type="similarity">
    <text evidence="10">Belongs to the IspD/TarI cytidylyltransferase family. IspD subfamily.</text>
</comment>
<comment type="catalytic activity">
    <reaction evidence="10">
        <text>2-C-methyl-D-erythritol 4-phosphate + CTP + H(+) = 4-CDP-2-C-methyl-D-erythritol + diphosphate</text>
        <dbReference type="Rhea" id="RHEA:13429"/>
        <dbReference type="ChEBI" id="CHEBI:15378"/>
        <dbReference type="ChEBI" id="CHEBI:33019"/>
        <dbReference type="ChEBI" id="CHEBI:37563"/>
        <dbReference type="ChEBI" id="CHEBI:57823"/>
        <dbReference type="ChEBI" id="CHEBI:58262"/>
        <dbReference type="EC" id="2.7.7.60"/>
    </reaction>
</comment>
<sequence>MNYTAIIPAAGIGKRMGLGFNKIRYELNGKSIIKRTVEIFENDRDCSAIIIATGKEEVNILENDLKDLNKIEKIVVGGKERQDSIYNALVHAKTDYVFVHDAARPFLDDDTLTRLKKAVVKKDAVICGVKTKNTLKKVVDGKVVDTINRDTTIEVHTPQAFCYNLLMDAYHYARDRHLQVTDDAMMVEAFGHDVFVVDSTYNNIKITTTEDLIQSEAILRSRDE</sequence>
<dbReference type="GO" id="GO:0019288">
    <property type="term" value="P:isopentenyl diphosphate biosynthetic process, methylerythritol 4-phosphate pathway"/>
    <property type="evidence" value="ECO:0007669"/>
    <property type="project" value="UniProtKB-UniRule"/>
</dbReference>
<dbReference type="RefSeq" id="WP_183673647.1">
    <property type="nucleotide sequence ID" value="NZ_CBCRYX010000006.1"/>
</dbReference>
<dbReference type="InterPro" id="IPR001228">
    <property type="entry name" value="IspD"/>
</dbReference>
<gene>
    <name evidence="10" type="primary">ispD</name>
    <name evidence="11" type="ORF">HNQ45_000785</name>
</gene>
<dbReference type="PANTHER" id="PTHR32125">
    <property type="entry name" value="2-C-METHYL-D-ERYTHRITOL 4-PHOSPHATE CYTIDYLYLTRANSFERASE, CHLOROPLASTIC"/>
    <property type="match status" value="1"/>
</dbReference>
<comment type="function">
    <text evidence="10">Catalyzes the formation of 4-diphosphocytidyl-2-C-methyl-D-erythritol from CTP and 2-C-methyl-D-erythritol 4-phosphate (MEP).</text>
</comment>
<evidence type="ECO:0000256" key="6">
    <source>
        <dbReference type="ARBA" id="ARBA00023316"/>
    </source>
</evidence>
<dbReference type="NCBIfam" id="TIGR00453">
    <property type="entry name" value="ispD"/>
    <property type="match status" value="1"/>
</dbReference>
<protein>
    <recommendedName>
        <fullName evidence="10">2-C-methyl-D-erythritol 4-phosphate cytidylyltransferase</fullName>
        <ecNumber evidence="10">2.7.7.60</ecNumber>
    </recommendedName>
    <alternativeName>
        <fullName evidence="10">4-diphosphocytidyl-2C-methyl-D-erythritol synthase</fullName>
    </alternativeName>
    <alternativeName>
        <fullName evidence="10">MEP cytidylyltransferase</fullName>
        <shortName evidence="10">MCT</shortName>
    </alternativeName>
</protein>
<evidence type="ECO:0000256" key="9">
    <source>
        <dbReference type="ARBA" id="ARBA00061485"/>
    </source>
</evidence>
<dbReference type="GO" id="GO:0019350">
    <property type="term" value="P:teichoic acid biosynthetic process"/>
    <property type="evidence" value="ECO:0007669"/>
    <property type="project" value="UniProtKB-KW"/>
</dbReference>
<keyword evidence="12" id="KW-1185">Reference proteome</keyword>
<comment type="pathway">
    <text evidence="10">Isoprenoid biosynthesis; isopentenyl diphosphate biosynthesis via DXP pathway; isopentenyl diphosphate from 1-deoxy-D-xylulose 5-phosphate: step 2/6.</text>
</comment>